<dbReference type="GO" id="GO:0008270">
    <property type="term" value="F:zinc ion binding"/>
    <property type="evidence" value="ECO:0007669"/>
    <property type="project" value="InterPro"/>
</dbReference>
<name>A0A6A6D2F5_ZASCE</name>
<accession>A0A6A6D2F5</accession>
<dbReference type="Pfam" id="PF00172">
    <property type="entry name" value="Zn_clus"/>
    <property type="match status" value="1"/>
</dbReference>
<feature type="compositionally biased region" description="Polar residues" evidence="2">
    <location>
        <begin position="360"/>
        <end position="376"/>
    </location>
</feature>
<evidence type="ECO:0000313" key="5">
    <source>
        <dbReference type="Proteomes" id="UP000799537"/>
    </source>
</evidence>
<reference evidence="4" key="1">
    <citation type="journal article" date="2020" name="Stud. Mycol.">
        <title>101 Dothideomycetes genomes: a test case for predicting lifestyles and emergence of pathogens.</title>
        <authorList>
            <person name="Haridas S."/>
            <person name="Albert R."/>
            <person name="Binder M."/>
            <person name="Bloem J."/>
            <person name="Labutti K."/>
            <person name="Salamov A."/>
            <person name="Andreopoulos B."/>
            <person name="Baker S."/>
            <person name="Barry K."/>
            <person name="Bills G."/>
            <person name="Bluhm B."/>
            <person name="Cannon C."/>
            <person name="Castanera R."/>
            <person name="Culley D."/>
            <person name="Daum C."/>
            <person name="Ezra D."/>
            <person name="Gonzalez J."/>
            <person name="Henrissat B."/>
            <person name="Kuo A."/>
            <person name="Liang C."/>
            <person name="Lipzen A."/>
            <person name="Lutzoni F."/>
            <person name="Magnuson J."/>
            <person name="Mondo S."/>
            <person name="Nolan M."/>
            <person name="Ohm R."/>
            <person name="Pangilinan J."/>
            <person name="Park H.-J."/>
            <person name="Ramirez L."/>
            <person name="Alfaro M."/>
            <person name="Sun H."/>
            <person name="Tritt A."/>
            <person name="Yoshinaga Y."/>
            <person name="Zwiers L.-H."/>
            <person name="Turgeon B."/>
            <person name="Goodwin S."/>
            <person name="Spatafora J."/>
            <person name="Crous P."/>
            <person name="Grigoriev I."/>
        </authorList>
    </citation>
    <scope>NUCLEOTIDE SEQUENCE</scope>
    <source>
        <strain evidence="4">ATCC 36951</strain>
    </source>
</reference>
<feature type="domain" description="Zn(2)-C6 fungal-type" evidence="3">
    <location>
        <begin position="34"/>
        <end position="61"/>
    </location>
</feature>
<dbReference type="PANTHER" id="PTHR47783:SF1">
    <property type="entry name" value="ZN(II)2CYS6 TRANSCRIPTION FACTOR (EUROFUNG)"/>
    <property type="match status" value="1"/>
</dbReference>
<evidence type="ECO:0000313" key="4">
    <source>
        <dbReference type="EMBL" id="KAF2172289.1"/>
    </source>
</evidence>
<gene>
    <name evidence="4" type="ORF">M409DRAFT_17522</name>
</gene>
<dbReference type="GeneID" id="54557366"/>
<dbReference type="EMBL" id="ML993581">
    <property type="protein sequence ID" value="KAF2172289.1"/>
    <property type="molecule type" value="Genomic_DNA"/>
</dbReference>
<dbReference type="PROSITE" id="PS50048">
    <property type="entry name" value="ZN2_CY6_FUNGAL_2"/>
    <property type="match status" value="1"/>
</dbReference>
<evidence type="ECO:0000256" key="1">
    <source>
        <dbReference type="ARBA" id="ARBA00023242"/>
    </source>
</evidence>
<feature type="region of interest" description="Disordered" evidence="2">
    <location>
        <begin position="184"/>
        <end position="213"/>
    </location>
</feature>
<dbReference type="RefSeq" id="XP_033673178.1">
    <property type="nucleotide sequence ID" value="XM_033804094.1"/>
</dbReference>
<dbReference type="Gene3D" id="4.10.240.10">
    <property type="entry name" value="Zn(2)-C6 fungal-type DNA-binding domain"/>
    <property type="match status" value="1"/>
</dbReference>
<keyword evidence="5" id="KW-1185">Reference proteome</keyword>
<dbReference type="PROSITE" id="PS00463">
    <property type="entry name" value="ZN2_CY6_FUNGAL_1"/>
    <property type="match status" value="1"/>
</dbReference>
<dbReference type="InterPro" id="IPR036864">
    <property type="entry name" value="Zn2-C6_fun-type_DNA-bd_sf"/>
</dbReference>
<feature type="compositionally biased region" description="Polar residues" evidence="2">
    <location>
        <begin position="112"/>
        <end position="127"/>
    </location>
</feature>
<dbReference type="PANTHER" id="PTHR47783">
    <property type="entry name" value="ZN(II)2CYS6 TRANSCRIPTION FACTOR (EUROFUNG)-RELATED"/>
    <property type="match status" value="1"/>
</dbReference>
<evidence type="ECO:0000256" key="2">
    <source>
        <dbReference type="SAM" id="MobiDB-lite"/>
    </source>
</evidence>
<dbReference type="Proteomes" id="UP000799537">
    <property type="component" value="Unassembled WGS sequence"/>
</dbReference>
<dbReference type="SUPFAM" id="SSF57701">
    <property type="entry name" value="Zn2/Cys6 DNA-binding domain"/>
    <property type="match status" value="1"/>
</dbReference>
<keyword evidence="1" id="KW-0539">Nucleus</keyword>
<feature type="region of interest" description="Disordered" evidence="2">
    <location>
        <begin position="360"/>
        <end position="385"/>
    </location>
</feature>
<dbReference type="SMART" id="SM00066">
    <property type="entry name" value="GAL4"/>
    <property type="match status" value="1"/>
</dbReference>
<feature type="region of interest" description="Disordered" evidence="2">
    <location>
        <begin position="65"/>
        <end position="165"/>
    </location>
</feature>
<dbReference type="CDD" id="cd00067">
    <property type="entry name" value="GAL4"/>
    <property type="match status" value="1"/>
</dbReference>
<organism evidence="4 5">
    <name type="scientific">Zasmidium cellare ATCC 36951</name>
    <dbReference type="NCBI Taxonomy" id="1080233"/>
    <lineage>
        <taxon>Eukaryota</taxon>
        <taxon>Fungi</taxon>
        <taxon>Dikarya</taxon>
        <taxon>Ascomycota</taxon>
        <taxon>Pezizomycotina</taxon>
        <taxon>Dothideomycetes</taxon>
        <taxon>Dothideomycetidae</taxon>
        <taxon>Mycosphaerellales</taxon>
        <taxon>Mycosphaerellaceae</taxon>
        <taxon>Zasmidium</taxon>
    </lineage>
</organism>
<dbReference type="AlphaFoldDB" id="A0A6A6D2F5"/>
<feature type="compositionally biased region" description="Basic residues" evidence="2">
    <location>
        <begin position="89"/>
        <end position="101"/>
    </location>
</feature>
<dbReference type="InterPro" id="IPR001138">
    <property type="entry name" value="Zn2Cys6_DnaBD"/>
</dbReference>
<sequence>MSEPNSPTFPNERTYRFISDPGHKENLSGRVRAACMTCRRKKIKCSGEINCRTCRAKGLVCEGMPERKRPRRDGGSIILDPIPSGGIDRKRRISSTKKTGPKRPSLSDLKHNTSTGSEDSGYASTQPELGERILSPTTSQPTDLTLEAPSMSGSKLESIRTAHSAMPSGLRVDTWRLEPEPIRHQTSRSFDVPHLRPPSEASPGAQPPSAVLEPSPVDWAQIKDNEPWWTDDPNDDAPSLISTARALEEQAQSLRLMANRQQNVNDTHDMLSRRQTIAFPLPSPGGFDGRYDVLQNQHGIFDDMALLLANRTPGTGMTPGLNDFSSWWDINAGDLMLSPGQSIQNMNLGQQQTNLFLDTPTSQAAPDLPQHQTSQDGYFGQFWPE</sequence>
<dbReference type="OrthoDB" id="10261408at2759"/>
<protein>
    <recommendedName>
        <fullName evidence="3">Zn(2)-C6 fungal-type domain-containing protein</fullName>
    </recommendedName>
</protein>
<proteinExistence type="predicted"/>
<evidence type="ECO:0000259" key="3">
    <source>
        <dbReference type="PROSITE" id="PS50048"/>
    </source>
</evidence>
<dbReference type="GO" id="GO:0000981">
    <property type="term" value="F:DNA-binding transcription factor activity, RNA polymerase II-specific"/>
    <property type="evidence" value="ECO:0007669"/>
    <property type="project" value="InterPro"/>
</dbReference>